<feature type="compositionally biased region" description="Pro residues" evidence="1">
    <location>
        <begin position="139"/>
        <end position="162"/>
    </location>
</feature>
<gene>
    <name evidence="2" type="ORF">SAMN04488561_2993</name>
</gene>
<dbReference type="Proteomes" id="UP000181980">
    <property type="component" value="Unassembled WGS sequence"/>
</dbReference>
<organism evidence="2 3">
    <name type="scientific">Jiangella alba</name>
    <dbReference type="NCBI Taxonomy" id="561176"/>
    <lineage>
        <taxon>Bacteria</taxon>
        <taxon>Bacillati</taxon>
        <taxon>Actinomycetota</taxon>
        <taxon>Actinomycetes</taxon>
        <taxon>Jiangellales</taxon>
        <taxon>Jiangellaceae</taxon>
        <taxon>Jiangella</taxon>
    </lineage>
</organism>
<protein>
    <submittedName>
        <fullName evidence="2">23S rRNA pseudouridine2604 synthase</fullName>
    </submittedName>
</protein>
<reference evidence="3" key="1">
    <citation type="submission" date="2016-10" db="EMBL/GenBank/DDBJ databases">
        <authorList>
            <person name="Varghese N."/>
            <person name="Submissions S."/>
        </authorList>
    </citation>
    <scope>NUCLEOTIDE SEQUENCE [LARGE SCALE GENOMIC DNA]</scope>
    <source>
        <strain evidence="3">DSM 45237</strain>
    </source>
</reference>
<feature type="compositionally biased region" description="Polar residues" evidence="1">
    <location>
        <begin position="212"/>
        <end position="221"/>
    </location>
</feature>
<feature type="compositionally biased region" description="Low complexity" evidence="1">
    <location>
        <begin position="243"/>
        <end position="254"/>
    </location>
</feature>
<feature type="compositionally biased region" description="Basic residues" evidence="1">
    <location>
        <begin position="183"/>
        <end position="197"/>
    </location>
</feature>
<feature type="compositionally biased region" description="Basic and acidic residues" evidence="1">
    <location>
        <begin position="198"/>
        <end position="207"/>
    </location>
</feature>
<name>A0A1H5M884_9ACTN</name>
<keyword evidence="3" id="KW-1185">Reference proteome</keyword>
<evidence type="ECO:0000313" key="2">
    <source>
        <dbReference type="EMBL" id="SEE85444.1"/>
    </source>
</evidence>
<evidence type="ECO:0000256" key="1">
    <source>
        <dbReference type="SAM" id="MobiDB-lite"/>
    </source>
</evidence>
<feature type="region of interest" description="Disordered" evidence="1">
    <location>
        <begin position="1"/>
        <end position="268"/>
    </location>
</feature>
<evidence type="ECO:0000313" key="3">
    <source>
        <dbReference type="Proteomes" id="UP000181980"/>
    </source>
</evidence>
<sequence>MIDPATRDRASESLTLRDGAPSFVRVCRGTSPRPAGSADAAGLPGCRGGSHPARAEPQAAGAPHPTHAAGHGSTAAVTPGGRARSSPTPHGVRPPGVAWRLSDAGANRWRQRHPARAEPQAAAAPHPTHAAGTARRPRSPPAGEPAPPRRPKGPPPPPPPRGVPWRLLTLAPTVGTSVTRRGPNPRRPQRRTRPTRPARHDGRDHPRGKARSSPNTRSAAATTWPAPSGPAISCGWRSQNTVAAAPSAPGAGSARTRPCSGASPPSGG</sequence>
<proteinExistence type="predicted"/>
<dbReference type="EMBL" id="FNUC01000003">
    <property type="protein sequence ID" value="SEE85444.1"/>
    <property type="molecule type" value="Genomic_DNA"/>
</dbReference>
<dbReference type="STRING" id="561176.SAMN04488561_2993"/>
<accession>A0A1H5M884</accession>
<feature type="compositionally biased region" description="Low complexity" evidence="1">
    <location>
        <begin position="57"/>
        <end position="72"/>
    </location>
</feature>
<feature type="compositionally biased region" description="Basic and acidic residues" evidence="1">
    <location>
        <begin position="1"/>
        <end position="11"/>
    </location>
</feature>
<feature type="compositionally biased region" description="Low complexity" evidence="1">
    <location>
        <begin position="117"/>
        <end position="134"/>
    </location>
</feature>
<dbReference type="AlphaFoldDB" id="A0A1H5M884"/>